<dbReference type="RefSeq" id="WP_135013654.1">
    <property type="nucleotide sequence ID" value="NZ_JADGLK010000045.1"/>
</dbReference>
<name>A0A4Y9F124_9MICC</name>
<evidence type="ECO:0000256" key="1">
    <source>
        <dbReference type="ARBA" id="ARBA00001770"/>
    </source>
</evidence>
<reference evidence="12 13" key="1">
    <citation type="submission" date="2019-03" db="EMBL/GenBank/DDBJ databases">
        <title>Diversity of the mouse oral microbiome.</title>
        <authorList>
            <person name="Joseph S."/>
            <person name="Aduse-Opoku J."/>
            <person name="Curtis M."/>
            <person name="Wade W."/>
            <person name="Hashim A."/>
        </authorList>
    </citation>
    <scope>NUCLEOTIDE SEQUENCE [LARGE SCALE GENOMIC DNA]</scope>
    <source>
        <strain evidence="13">irhom_31</strain>
    </source>
</reference>
<comment type="subcellular location">
    <subcellularLocation>
        <location evidence="3">Cytoplasm</location>
    </subcellularLocation>
</comment>
<dbReference type="PANTHER" id="PTHR23402">
    <property type="entry name" value="PROTEASE FAMILY C15 PYROGLUTAMYL-PEPTIDASE I-RELATED"/>
    <property type="match status" value="1"/>
</dbReference>
<feature type="region of interest" description="Disordered" evidence="11">
    <location>
        <begin position="177"/>
        <end position="197"/>
    </location>
</feature>
<protein>
    <recommendedName>
        <fullName evidence="9">Pyroglutamyl-peptidase I</fullName>
        <ecNumber evidence="9">3.4.19.3</ecNumber>
    </recommendedName>
</protein>
<feature type="active site" evidence="9">
    <location>
        <position position="83"/>
    </location>
</feature>
<organism evidence="12 13">
    <name type="scientific">Rothia nasimurium</name>
    <dbReference type="NCBI Taxonomy" id="85336"/>
    <lineage>
        <taxon>Bacteria</taxon>
        <taxon>Bacillati</taxon>
        <taxon>Actinomycetota</taxon>
        <taxon>Actinomycetes</taxon>
        <taxon>Micrococcales</taxon>
        <taxon>Micrococcaceae</taxon>
        <taxon>Rothia</taxon>
    </lineage>
</organism>
<dbReference type="SUPFAM" id="SSF53182">
    <property type="entry name" value="Pyrrolidone carboxyl peptidase (pyroglutamate aminopeptidase)"/>
    <property type="match status" value="1"/>
</dbReference>
<evidence type="ECO:0000256" key="7">
    <source>
        <dbReference type="ARBA" id="ARBA00022801"/>
    </source>
</evidence>
<keyword evidence="7" id="KW-0378">Hydrolase</keyword>
<dbReference type="InterPro" id="IPR000816">
    <property type="entry name" value="Peptidase_C15"/>
</dbReference>
<evidence type="ECO:0000256" key="5">
    <source>
        <dbReference type="ARBA" id="ARBA00022490"/>
    </source>
</evidence>
<sequence>MTTLLLTYFGPFEGVPINPSQAVALGAQKALVISAPHLTVEVHELPVEFAESSRALGKLLERIKPELAISLGVAAGRDKVSLERVAINLDSARIPDNAGAQLIDQPIRSDGPNAYFSTLPTRAIFEEFSSQQLPVELSYTAGTFVCNHVFYELMHATKGAIPAGFIHIPLTHVEAGGGADAAPERPQVTASADAGGVEGKSLSTLPESQVIGIIEQAVLTTLTQL</sequence>
<dbReference type="PRINTS" id="PR00706">
    <property type="entry name" value="PYROGLUPTASE"/>
</dbReference>
<gene>
    <name evidence="12" type="ORF">E4U03_10485</name>
</gene>
<dbReference type="PROSITE" id="PS01333">
    <property type="entry name" value="PYRASE_GLU"/>
    <property type="match status" value="1"/>
</dbReference>
<dbReference type="Gene3D" id="3.40.630.20">
    <property type="entry name" value="Peptidase C15, pyroglutamyl peptidase I-like"/>
    <property type="match status" value="1"/>
</dbReference>
<keyword evidence="8" id="KW-0788">Thiol protease</keyword>
<dbReference type="CDD" id="cd00501">
    <property type="entry name" value="Peptidase_C15"/>
    <property type="match status" value="1"/>
</dbReference>
<feature type="active site" evidence="10">
    <location>
        <position position="146"/>
    </location>
</feature>
<dbReference type="PANTHER" id="PTHR23402:SF1">
    <property type="entry name" value="PYROGLUTAMYL-PEPTIDASE I"/>
    <property type="match status" value="1"/>
</dbReference>
<comment type="catalytic activity">
    <reaction evidence="1 9">
        <text>Release of an N-terminal pyroglutamyl group from a polypeptide, the second amino acid generally not being Pro.</text>
        <dbReference type="EC" id="3.4.19.3"/>
    </reaction>
</comment>
<dbReference type="AlphaFoldDB" id="A0A4Y9F124"/>
<dbReference type="InterPro" id="IPR033694">
    <property type="entry name" value="PGPEP1_Cys_AS"/>
</dbReference>
<dbReference type="InterPro" id="IPR016125">
    <property type="entry name" value="Peptidase_C15-like"/>
</dbReference>
<evidence type="ECO:0000256" key="6">
    <source>
        <dbReference type="ARBA" id="ARBA00022670"/>
    </source>
</evidence>
<evidence type="ECO:0000256" key="3">
    <source>
        <dbReference type="ARBA" id="ARBA00004496"/>
    </source>
</evidence>
<keyword evidence="5" id="KW-0963">Cytoplasm</keyword>
<dbReference type="InterPro" id="IPR036440">
    <property type="entry name" value="Peptidase_C15-like_sf"/>
</dbReference>
<dbReference type="EC" id="3.4.19.3" evidence="9"/>
<evidence type="ECO:0000256" key="2">
    <source>
        <dbReference type="ARBA" id="ARBA00002280"/>
    </source>
</evidence>
<dbReference type="GO" id="GO:0016920">
    <property type="term" value="F:pyroglutamyl-peptidase activity"/>
    <property type="evidence" value="ECO:0007669"/>
    <property type="project" value="UniProtKB-EC"/>
</dbReference>
<dbReference type="Pfam" id="PF01470">
    <property type="entry name" value="Peptidase_C15"/>
    <property type="match status" value="1"/>
</dbReference>
<keyword evidence="6" id="KW-0645">Protease</keyword>
<dbReference type="EMBL" id="SPQC01000045">
    <property type="protein sequence ID" value="TFU20876.1"/>
    <property type="molecule type" value="Genomic_DNA"/>
</dbReference>
<evidence type="ECO:0000313" key="13">
    <source>
        <dbReference type="Proteomes" id="UP000297951"/>
    </source>
</evidence>
<evidence type="ECO:0000313" key="12">
    <source>
        <dbReference type="EMBL" id="TFU20876.1"/>
    </source>
</evidence>
<evidence type="ECO:0000256" key="4">
    <source>
        <dbReference type="ARBA" id="ARBA00006641"/>
    </source>
</evidence>
<dbReference type="OrthoDB" id="9779738at2"/>
<dbReference type="GO" id="GO:0005829">
    <property type="term" value="C:cytosol"/>
    <property type="evidence" value="ECO:0007669"/>
    <property type="project" value="InterPro"/>
</dbReference>
<dbReference type="PROSITE" id="PS01334">
    <property type="entry name" value="PYRASE_CYS"/>
    <property type="match status" value="1"/>
</dbReference>
<comment type="similarity">
    <text evidence="4">Belongs to the peptidase C15 family.</text>
</comment>
<proteinExistence type="inferred from homology"/>
<dbReference type="GO" id="GO:0006508">
    <property type="term" value="P:proteolysis"/>
    <property type="evidence" value="ECO:0007669"/>
    <property type="project" value="UniProtKB-KW"/>
</dbReference>
<comment type="function">
    <text evidence="2">Removes 5-oxoproline from various penultimate amino acid residues except L-proline.</text>
</comment>
<evidence type="ECO:0000256" key="11">
    <source>
        <dbReference type="SAM" id="MobiDB-lite"/>
    </source>
</evidence>
<dbReference type="Proteomes" id="UP000297951">
    <property type="component" value="Unassembled WGS sequence"/>
</dbReference>
<dbReference type="PIRSF" id="PIRSF015592">
    <property type="entry name" value="Prld-crbxl_pptds"/>
    <property type="match status" value="1"/>
</dbReference>
<evidence type="ECO:0000256" key="10">
    <source>
        <dbReference type="PROSITE-ProRule" id="PRU10077"/>
    </source>
</evidence>
<dbReference type="InterPro" id="IPR033693">
    <property type="entry name" value="PGPEP1_Glu_AS"/>
</dbReference>
<accession>A0A4Y9F124</accession>
<evidence type="ECO:0000256" key="8">
    <source>
        <dbReference type="ARBA" id="ARBA00022807"/>
    </source>
</evidence>
<comment type="caution">
    <text evidence="12">The sequence shown here is derived from an EMBL/GenBank/DDBJ whole genome shotgun (WGS) entry which is preliminary data.</text>
</comment>
<evidence type="ECO:0000256" key="9">
    <source>
        <dbReference type="PROSITE-ProRule" id="PRU10076"/>
    </source>
</evidence>